<dbReference type="CDD" id="cd00042">
    <property type="entry name" value="CY"/>
    <property type="match status" value="1"/>
</dbReference>
<dbReference type="Proteomes" id="UP001175271">
    <property type="component" value="Unassembled WGS sequence"/>
</dbReference>
<feature type="chain" id="PRO_5041283320" description="Cystatin domain-containing protein" evidence="1">
    <location>
        <begin position="16"/>
        <end position="98"/>
    </location>
</feature>
<accession>A0AA39HQ36</accession>
<evidence type="ECO:0000256" key="1">
    <source>
        <dbReference type="SAM" id="SignalP"/>
    </source>
</evidence>
<evidence type="ECO:0008006" key="4">
    <source>
        <dbReference type="Google" id="ProtNLM"/>
    </source>
</evidence>
<dbReference type="SUPFAM" id="SSF54403">
    <property type="entry name" value="Cystatin/monellin"/>
    <property type="match status" value="1"/>
</dbReference>
<keyword evidence="3" id="KW-1185">Reference proteome</keyword>
<dbReference type="EMBL" id="JAUCMV010000003">
    <property type="protein sequence ID" value="KAK0409958.1"/>
    <property type="molecule type" value="Genomic_DNA"/>
</dbReference>
<organism evidence="2 3">
    <name type="scientific">Steinernema hermaphroditum</name>
    <dbReference type="NCBI Taxonomy" id="289476"/>
    <lineage>
        <taxon>Eukaryota</taxon>
        <taxon>Metazoa</taxon>
        <taxon>Ecdysozoa</taxon>
        <taxon>Nematoda</taxon>
        <taxon>Chromadorea</taxon>
        <taxon>Rhabditida</taxon>
        <taxon>Tylenchina</taxon>
        <taxon>Panagrolaimomorpha</taxon>
        <taxon>Strongyloidoidea</taxon>
        <taxon>Steinernematidae</taxon>
        <taxon>Steinernema</taxon>
    </lineage>
</organism>
<dbReference type="InterPro" id="IPR000010">
    <property type="entry name" value="Cystatin_dom"/>
</dbReference>
<dbReference type="AlphaFoldDB" id="A0AA39HQ36"/>
<dbReference type="Gene3D" id="3.10.450.10">
    <property type="match status" value="1"/>
</dbReference>
<dbReference type="GO" id="GO:0004869">
    <property type="term" value="F:cysteine-type endopeptidase inhibitor activity"/>
    <property type="evidence" value="ECO:0007669"/>
    <property type="project" value="InterPro"/>
</dbReference>
<sequence length="98" mass="10806">MFAFFVLSAVVPLSAVIVGGWTTRDVNDPDVIRVAKESLAAMTICPVSLKIISAKSQVVAGVKYDIQLVYAPDFNQIHELVVVEQPWEKEPLDILSYT</sequence>
<keyword evidence="1" id="KW-0732">Signal</keyword>
<dbReference type="InterPro" id="IPR046350">
    <property type="entry name" value="Cystatin_sf"/>
</dbReference>
<evidence type="ECO:0000313" key="3">
    <source>
        <dbReference type="Proteomes" id="UP001175271"/>
    </source>
</evidence>
<evidence type="ECO:0000313" key="2">
    <source>
        <dbReference type="EMBL" id="KAK0409958.1"/>
    </source>
</evidence>
<proteinExistence type="predicted"/>
<protein>
    <recommendedName>
        <fullName evidence="4">Cystatin domain-containing protein</fullName>
    </recommendedName>
</protein>
<feature type="signal peptide" evidence="1">
    <location>
        <begin position="1"/>
        <end position="15"/>
    </location>
</feature>
<reference evidence="2" key="1">
    <citation type="submission" date="2023-06" db="EMBL/GenBank/DDBJ databases">
        <title>Genomic analysis of the entomopathogenic nematode Steinernema hermaphroditum.</title>
        <authorList>
            <person name="Schwarz E.M."/>
            <person name="Heppert J.K."/>
            <person name="Baniya A."/>
            <person name="Schwartz H.T."/>
            <person name="Tan C.-H."/>
            <person name="Antoshechkin I."/>
            <person name="Sternberg P.W."/>
            <person name="Goodrich-Blair H."/>
            <person name="Dillman A.R."/>
        </authorList>
    </citation>
    <scope>NUCLEOTIDE SEQUENCE</scope>
    <source>
        <strain evidence="2">PS9179</strain>
        <tissue evidence="2">Whole animal</tissue>
    </source>
</reference>
<comment type="caution">
    <text evidence="2">The sequence shown here is derived from an EMBL/GenBank/DDBJ whole genome shotgun (WGS) entry which is preliminary data.</text>
</comment>
<name>A0AA39HQ36_9BILA</name>
<gene>
    <name evidence="2" type="ORF">QR680_004863</name>
</gene>